<dbReference type="STRING" id="1399860.A0A2C5XW17"/>
<accession>A0A2C5XW17</accession>
<evidence type="ECO:0000256" key="1">
    <source>
        <dbReference type="ARBA" id="ARBA00010088"/>
    </source>
</evidence>
<dbReference type="InterPro" id="IPR029058">
    <property type="entry name" value="AB_hydrolase_fold"/>
</dbReference>
<keyword evidence="6" id="KW-1185">Reference proteome</keyword>
<feature type="domain" description="Epoxide hydrolase N-terminal" evidence="4">
    <location>
        <begin position="7"/>
        <end position="118"/>
    </location>
</feature>
<evidence type="ECO:0000256" key="3">
    <source>
        <dbReference type="SAM" id="MobiDB-lite"/>
    </source>
</evidence>
<organism evidence="5 6">
    <name type="scientific">Ophiocordyceps australis</name>
    <dbReference type="NCBI Taxonomy" id="1399860"/>
    <lineage>
        <taxon>Eukaryota</taxon>
        <taxon>Fungi</taxon>
        <taxon>Dikarya</taxon>
        <taxon>Ascomycota</taxon>
        <taxon>Pezizomycotina</taxon>
        <taxon>Sordariomycetes</taxon>
        <taxon>Hypocreomycetidae</taxon>
        <taxon>Hypocreales</taxon>
        <taxon>Ophiocordycipitaceae</taxon>
        <taxon>Ophiocordyceps</taxon>
    </lineage>
</organism>
<dbReference type="PANTHER" id="PTHR21661:SF71">
    <property type="entry name" value="EPOXIDE HYDROLASE N-TERMINAL DOMAIN-CONTAINING PROTEIN"/>
    <property type="match status" value="1"/>
</dbReference>
<proteinExistence type="inferred from homology"/>
<evidence type="ECO:0000313" key="5">
    <source>
        <dbReference type="EMBL" id="PHH60657.1"/>
    </source>
</evidence>
<dbReference type="InterPro" id="IPR010497">
    <property type="entry name" value="Epoxide_hydro_N"/>
</dbReference>
<keyword evidence="2" id="KW-0378">Hydrolase</keyword>
<protein>
    <recommendedName>
        <fullName evidence="4">Epoxide hydrolase N-terminal domain-containing protein</fullName>
    </recommendedName>
</protein>
<dbReference type="AlphaFoldDB" id="A0A2C5XW17"/>
<dbReference type="PANTHER" id="PTHR21661">
    <property type="entry name" value="EPOXIDE HYDROLASE 1-RELATED"/>
    <property type="match status" value="1"/>
</dbReference>
<comment type="similarity">
    <text evidence="1">Belongs to the peptidase S33 family.</text>
</comment>
<dbReference type="GO" id="GO:0004301">
    <property type="term" value="F:epoxide hydrolase activity"/>
    <property type="evidence" value="ECO:0007669"/>
    <property type="project" value="TreeGrafter"/>
</dbReference>
<name>A0A2C5XW17_9HYPO</name>
<evidence type="ECO:0000259" key="4">
    <source>
        <dbReference type="Pfam" id="PF06441"/>
    </source>
</evidence>
<dbReference type="Gene3D" id="3.40.50.1820">
    <property type="entry name" value="alpha/beta hydrolase"/>
    <property type="match status" value="1"/>
</dbReference>
<dbReference type="OrthoDB" id="7130006at2759"/>
<dbReference type="EMBL" id="NJET01000135">
    <property type="protein sequence ID" value="PHH60657.1"/>
    <property type="molecule type" value="Genomic_DNA"/>
</dbReference>
<sequence>MVVDEDIKSYRVHVSSKYLDLTRRKLELTRLPHSAPEPRTDQWWEPRATVEPLLDFWLERFSWRNEEKELNSKVPQFRTAIKTAACEAPIRLHFIHAQSPHARALPLLLIPPFPFSNLALAHLVMLFTHPIEMNSQPFHMVMPSLPGLGFSDALPDRQDAIETIADMFDTLMRRLGYAKFLVTTAGASAYAPARVDWRIAHYLACYYSTSCIGAHLVSPPLKAPSWTSPLEWIKWKTASLVRRPMFGYCRQDVDCWRKRRSRPSVKKTRFPAQLGCQGAHEPNTLAYALCDSPLGLLLFFLMVIRGAGPTRDLPSNEVIKITELAWIPGPEGMMRLWANCQSCSEADNTSRGNKPKVAITVFQGSSETQQIGQPWPVKDEYACPGWARSHYDVVSSSRISGRPGLLAWERPQVIVAGTRGLAKAILTGSQQTAAAALDQVVVGRHGQHQEATRISETTLLVIEADETASASQASAGVTARAMSRQDGFDDRGDEELGEGSPDTVIAVQLG</sequence>
<comment type="caution">
    <text evidence="5">The sequence shown here is derived from an EMBL/GenBank/DDBJ whole genome shotgun (WGS) entry which is preliminary data.</text>
</comment>
<feature type="region of interest" description="Disordered" evidence="3">
    <location>
        <begin position="472"/>
        <end position="510"/>
    </location>
</feature>
<evidence type="ECO:0000313" key="6">
    <source>
        <dbReference type="Proteomes" id="UP000226192"/>
    </source>
</evidence>
<dbReference type="GO" id="GO:0097176">
    <property type="term" value="P:epoxide metabolic process"/>
    <property type="evidence" value="ECO:0007669"/>
    <property type="project" value="TreeGrafter"/>
</dbReference>
<reference evidence="5 6" key="1">
    <citation type="submission" date="2017-06" db="EMBL/GenBank/DDBJ databases">
        <title>Ant-infecting Ophiocordyceps genomes reveal a high diversity of potential behavioral manipulation genes and a possible major role for enterotoxins.</title>
        <authorList>
            <person name="De Bekker C."/>
            <person name="Evans H.C."/>
            <person name="Brachmann A."/>
            <person name="Hughes D.P."/>
        </authorList>
    </citation>
    <scope>NUCLEOTIDE SEQUENCE [LARGE SCALE GENOMIC DNA]</scope>
    <source>
        <strain evidence="5 6">Map64</strain>
    </source>
</reference>
<dbReference type="Pfam" id="PF06441">
    <property type="entry name" value="EHN"/>
    <property type="match status" value="1"/>
</dbReference>
<gene>
    <name evidence="5" type="ORF">CDD81_1378</name>
</gene>
<dbReference type="Proteomes" id="UP000226192">
    <property type="component" value="Unassembled WGS sequence"/>
</dbReference>
<evidence type="ECO:0000256" key="2">
    <source>
        <dbReference type="ARBA" id="ARBA00022801"/>
    </source>
</evidence>
<dbReference type="SUPFAM" id="SSF53474">
    <property type="entry name" value="alpha/beta-Hydrolases"/>
    <property type="match status" value="1"/>
</dbReference>